<sequence length="131" mass="13281">MYSLLRRTQGSAWPDGVPRGSGATPVAATAACSTAAAAAAAEGPSAYVSNVVVAPAQRGRGLGRALLAAGLAAAGERWPVACVYCHVETDNEAALALYRGAGFTQLGDELPAEPDGLAKRLLLYRQLPCGA</sequence>
<feature type="region of interest" description="Disordered" evidence="3">
    <location>
        <begin position="1"/>
        <end position="20"/>
    </location>
</feature>
<feature type="domain" description="N-acetyltransferase" evidence="4">
    <location>
        <begin position="1"/>
        <end position="124"/>
    </location>
</feature>
<organism evidence="5 6">
    <name type="scientific">Micractinium conductrix</name>
    <dbReference type="NCBI Taxonomy" id="554055"/>
    <lineage>
        <taxon>Eukaryota</taxon>
        <taxon>Viridiplantae</taxon>
        <taxon>Chlorophyta</taxon>
        <taxon>core chlorophytes</taxon>
        <taxon>Trebouxiophyceae</taxon>
        <taxon>Chlorellales</taxon>
        <taxon>Chlorellaceae</taxon>
        <taxon>Chlorella clade</taxon>
        <taxon>Micractinium</taxon>
    </lineage>
</organism>
<dbReference type="PANTHER" id="PTHR43420:SF47">
    <property type="entry name" value="N-ACETYLTRANSFERASE DOMAIN-CONTAINING PROTEIN"/>
    <property type="match status" value="1"/>
</dbReference>
<dbReference type="Proteomes" id="UP000239649">
    <property type="component" value="Unassembled WGS sequence"/>
</dbReference>
<dbReference type="PROSITE" id="PS51186">
    <property type="entry name" value="GNAT"/>
    <property type="match status" value="1"/>
</dbReference>
<evidence type="ECO:0000259" key="4">
    <source>
        <dbReference type="PROSITE" id="PS51186"/>
    </source>
</evidence>
<dbReference type="InterPro" id="IPR050680">
    <property type="entry name" value="YpeA/RimI_acetyltransf"/>
</dbReference>
<dbReference type="InterPro" id="IPR016181">
    <property type="entry name" value="Acyl_CoA_acyltransferase"/>
</dbReference>
<evidence type="ECO:0000313" key="5">
    <source>
        <dbReference type="EMBL" id="PSC69874.1"/>
    </source>
</evidence>
<evidence type="ECO:0000256" key="2">
    <source>
        <dbReference type="ARBA" id="ARBA00023315"/>
    </source>
</evidence>
<dbReference type="InterPro" id="IPR000182">
    <property type="entry name" value="GNAT_dom"/>
</dbReference>
<dbReference type="Gene3D" id="3.40.630.30">
    <property type="match status" value="1"/>
</dbReference>
<keyword evidence="1" id="KW-0808">Transferase</keyword>
<dbReference type="AlphaFoldDB" id="A0A2P6V705"/>
<keyword evidence="2" id="KW-0012">Acyltransferase</keyword>
<evidence type="ECO:0000313" key="6">
    <source>
        <dbReference type="Proteomes" id="UP000239649"/>
    </source>
</evidence>
<dbReference type="GO" id="GO:0016747">
    <property type="term" value="F:acyltransferase activity, transferring groups other than amino-acyl groups"/>
    <property type="evidence" value="ECO:0007669"/>
    <property type="project" value="InterPro"/>
</dbReference>
<evidence type="ECO:0000256" key="1">
    <source>
        <dbReference type="ARBA" id="ARBA00022679"/>
    </source>
</evidence>
<dbReference type="SUPFAM" id="SSF55729">
    <property type="entry name" value="Acyl-CoA N-acyltransferases (Nat)"/>
    <property type="match status" value="1"/>
</dbReference>
<feature type="compositionally biased region" description="Polar residues" evidence="3">
    <location>
        <begin position="1"/>
        <end position="11"/>
    </location>
</feature>
<dbReference type="PROSITE" id="PS51257">
    <property type="entry name" value="PROKAR_LIPOPROTEIN"/>
    <property type="match status" value="1"/>
</dbReference>
<gene>
    <name evidence="5" type="ORF">C2E20_6671</name>
</gene>
<evidence type="ECO:0000256" key="3">
    <source>
        <dbReference type="SAM" id="MobiDB-lite"/>
    </source>
</evidence>
<dbReference type="EMBL" id="LHPF02000023">
    <property type="protein sequence ID" value="PSC69874.1"/>
    <property type="molecule type" value="Genomic_DNA"/>
</dbReference>
<comment type="caution">
    <text evidence="5">The sequence shown here is derived from an EMBL/GenBank/DDBJ whole genome shotgun (WGS) entry which is preliminary data.</text>
</comment>
<accession>A0A2P6V705</accession>
<proteinExistence type="predicted"/>
<dbReference type="PANTHER" id="PTHR43420">
    <property type="entry name" value="ACETYLTRANSFERASE"/>
    <property type="match status" value="1"/>
</dbReference>
<name>A0A2P6V705_9CHLO</name>
<keyword evidence="6" id="KW-1185">Reference proteome</keyword>
<dbReference type="Pfam" id="PF00583">
    <property type="entry name" value="Acetyltransf_1"/>
    <property type="match status" value="1"/>
</dbReference>
<protein>
    <submittedName>
        <fullName evidence="5">Ribosomal-alanine N-acetyltransferase</fullName>
    </submittedName>
</protein>
<reference evidence="5 6" key="1">
    <citation type="journal article" date="2018" name="Plant J.">
        <title>Genome sequences of Chlorella sorokiniana UTEX 1602 and Micractinium conductrix SAG 241.80: implications to maltose excretion by a green alga.</title>
        <authorList>
            <person name="Arriola M.B."/>
            <person name="Velmurugan N."/>
            <person name="Zhang Y."/>
            <person name="Plunkett M.H."/>
            <person name="Hondzo H."/>
            <person name="Barney B.M."/>
        </authorList>
    </citation>
    <scope>NUCLEOTIDE SEQUENCE [LARGE SCALE GENOMIC DNA]</scope>
    <source>
        <strain evidence="5 6">SAG 241.80</strain>
    </source>
</reference>